<dbReference type="STRING" id="1391654.AKJ09_10860"/>
<organism evidence="1 2">
    <name type="scientific">Labilithrix luteola</name>
    <dbReference type="NCBI Taxonomy" id="1391654"/>
    <lineage>
        <taxon>Bacteria</taxon>
        <taxon>Pseudomonadati</taxon>
        <taxon>Myxococcota</taxon>
        <taxon>Polyangia</taxon>
        <taxon>Polyangiales</taxon>
        <taxon>Labilitrichaceae</taxon>
        <taxon>Labilithrix</taxon>
    </lineage>
</organism>
<gene>
    <name evidence="1" type="ORF">AKJ09_10860</name>
</gene>
<accession>A0A0K1QEV0</accession>
<evidence type="ECO:0000313" key="1">
    <source>
        <dbReference type="EMBL" id="AKV04197.1"/>
    </source>
</evidence>
<dbReference type="PATRIC" id="fig|1391654.3.peg.11002"/>
<evidence type="ECO:0000313" key="2">
    <source>
        <dbReference type="Proteomes" id="UP000064967"/>
    </source>
</evidence>
<dbReference type="KEGG" id="llu:AKJ09_10860"/>
<dbReference type="SUPFAM" id="SSF50475">
    <property type="entry name" value="FMN-binding split barrel"/>
    <property type="match status" value="1"/>
</dbReference>
<dbReference type="PIRSF" id="PIRSF010372">
    <property type="entry name" value="PaiB"/>
    <property type="match status" value="1"/>
</dbReference>
<dbReference type="OrthoDB" id="9794948at2"/>
<reference evidence="1 2" key="1">
    <citation type="submission" date="2015-08" db="EMBL/GenBank/DDBJ databases">
        <authorList>
            <person name="Babu N.S."/>
            <person name="Beckwith C.J."/>
            <person name="Beseler K.G."/>
            <person name="Brison A."/>
            <person name="Carone J.V."/>
            <person name="Caskin T.P."/>
            <person name="Diamond M."/>
            <person name="Durham M.E."/>
            <person name="Foxe J.M."/>
            <person name="Go M."/>
            <person name="Henderson B.A."/>
            <person name="Jones I.B."/>
            <person name="McGettigan J.A."/>
            <person name="Micheletti S.J."/>
            <person name="Nasrallah M.E."/>
            <person name="Ortiz D."/>
            <person name="Piller C.R."/>
            <person name="Privatt S.R."/>
            <person name="Schneider S.L."/>
            <person name="Sharp S."/>
            <person name="Smith T.C."/>
            <person name="Stanton J.D."/>
            <person name="Ullery H.E."/>
            <person name="Wilson R.J."/>
            <person name="Serrano M.G."/>
            <person name="Buck G."/>
            <person name="Lee V."/>
            <person name="Wang Y."/>
            <person name="Carvalho R."/>
            <person name="Voegtly L."/>
            <person name="Shi R."/>
            <person name="Duckworth R."/>
            <person name="Johnson A."/>
            <person name="Loviza R."/>
            <person name="Walstead R."/>
            <person name="Shah Z."/>
            <person name="Kiflezghi M."/>
            <person name="Wade K."/>
            <person name="Ball S.L."/>
            <person name="Bradley K.W."/>
            <person name="Asai D.J."/>
            <person name="Bowman C.A."/>
            <person name="Russell D.A."/>
            <person name="Pope W.H."/>
            <person name="Jacobs-Sera D."/>
            <person name="Hendrix R.W."/>
            <person name="Hatfull G.F."/>
        </authorList>
    </citation>
    <scope>NUCLEOTIDE SEQUENCE [LARGE SCALE GENOMIC DNA]</scope>
    <source>
        <strain evidence="1 2">DSM 27648</strain>
    </source>
</reference>
<dbReference type="PANTHER" id="PTHR35802:SF1">
    <property type="entry name" value="PROTEASE SYNTHASE AND SPORULATION PROTEIN PAI 2"/>
    <property type="match status" value="1"/>
</dbReference>
<dbReference type="Pfam" id="PF04299">
    <property type="entry name" value="FMN_bind_2"/>
    <property type="match status" value="1"/>
</dbReference>
<sequence length="211" mass="23322">MYTPKVFRETDLPTIHRAVEADSFATWVVASETGKLEITHVPFLLDAAAGTLRVHVARANPIWRLAIAEGATSVVVFHGPHAYVSASWYEHATKQVPTWNYAVVHAHVGQGRVLANDELLAMLEAMSSHYEAANGSTWKIDDLAPSVRDELLAAIVGLSLPVDRWEAKAKLSQNRSPEDRRRVVDALKRRGSADDLAMVDLMTRTNSEFTP</sequence>
<name>A0A0K1QEV0_9BACT</name>
<protein>
    <submittedName>
        <fullName evidence="1">Transcriptional regulator</fullName>
    </submittedName>
</protein>
<dbReference type="EMBL" id="CP012333">
    <property type="protein sequence ID" value="AKV04197.1"/>
    <property type="molecule type" value="Genomic_DNA"/>
</dbReference>
<dbReference type="RefSeq" id="WP_146654844.1">
    <property type="nucleotide sequence ID" value="NZ_CP012333.1"/>
</dbReference>
<dbReference type="AlphaFoldDB" id="A0A0K1QEV0"/>
<dbReference type="PANTHER" id="PTHR35802">
    <property type="entry name" value="PROTEASE SYNTHASE AND SPORULATION PROTEIN PAI 2"/>
    <property type="match status" value="1"/>
</dbReference>
<dbReference type="Gene3D" id="2.30.110.10">
    <property type="entry name" value="Electron Transport, Fmn-binding Protein, Chain A"/>
    <property type="match status" value="1"/>
</dbReference>
<dbReference type="InterPro" id="IPR007396">
    <property type="entry name" value="TR_PAI2-type"/>
</dbReference>
<proteinExistence type="predicted"/>
<dbReference type="InterPro" id="IPR012349">
    <property type="entry name" value="Split_barrel_FMN-bd"/>
</dbReference>
<dbReference type="Proteomes" id="UP000064967">
    <property type="component" value="Chromosome"/>
</dbReference>
<keyword evidence="2" id="KW-1185">Reference proteome</keyword>